<name>A0A6C0DVH3_9ZZZZ</name>
<reference evidence="2" key="1">
    <citation type="journal article" date="2020" name="Nature">
        <title>Giant virus diversity and host interactions through global metagenomics.</title>
        <authorList>
            <person name="Schulz F."/>
            <person name="Roux S."/>
            <person name="Paez-Espino D."/>
            <person name="Jungbluth S."/>
            <person name="Walsh D.A."/>
            <person name="Denef V.J."/>
            <person name="McMahon K.D."/>
            <person name="Konstantinidis K.T."/>
            <person name="Eloe-Fadrosh E.A."/>
            <person name="Kyrpides N.C."/>
            <person name="Woyke T."/>
        </authorList>
    </citation>
    <scope>NUCLEOTIDE SEQUENCE</scope>
    <source>
        <strain evidence="2">GVMAG-M-3300023174-68</strain>
    </source>
</reference>
<sequence>MSVIKASAIDLSQITFSDVKSDVHGRKMVFINRNGGKILVQTPKMYASNGIKRWRKKDAVDNLDDKFEMELSFYGENGSDKHSEELRTFHEKWNEFDELIKTKVIEKSKEWLSMPKLDKITLESVMYTPMVKIPKDKEGNELPYPSRVRVKLDREMDSNGSYTGKFLSNKKFKTEILMFDESKEKLEMNENNAETVVSKGSQVICIMELVYLSLSKTTISTKWKLVQAKVFGNRDSITGYAMLDEDSASQQEDLDTENEVVNTTLHKEDTTVVNEKKESEEQEESEEEEEEDEEEEEEDEESEEEEDEEGQQQEEEVKEPEPEPIPEPAVTKKVARTTTTRGKKVASVNA</sequence>
<organism evidence="2">
    <name type="scientific">viral metagenome</name>
    <dbReference type="NCBI Taxonomy" id="1070528"/>
    <lineage>
        <taxon>unclassified sequences</taxon>
        <taxon>metagenomes</taxon>
        <taxon>organismal metagenomes</taxon>
    </lineage>
</organism>
<feature type="compositionally biased region" description="Basic and acidic residues" evidence="1">
    <location>
        <begin position="265"/>
        <end position="279"/>
    </location>
</feature>
<feature type="region of interest" description="Disordered" evidence="1">
    <location>
        <begin position="263"/>
        <end position="350"/>
    </location>
</feature>
<evidence type="ECO:0000256" key="1">
    <source>
        <dbReference type="SAM" id="MobiDB-lite"/>
    </source>
</evidence>
<accession>A0A6C0DVH3</accession>
<dbReference type="EMBL" id="MN739679">
    <property type="protein sequence ID" value="QHT20644.1"/>
    <property type="molecule type" value="Genomic_DNA"/>
</dbReference>
<protein>
    <submittedName>
        <fullName evidence="2">Uncharacterized protein</fullName>
    </submittedName>
</protein>
<feature type="compositionally biased region" description="Acidic residues" evidence="1">
    <location>
        <begin position="280"/>
        <end position="324"/>
    </location>
</feature>
<dbReference type="AlphaFoldDB" id="A0A6C0DVH3"/>
<proteinExistence type="predicted"/>
<feature type="compositionally biased region" description="Low complexity" evidence="1">
    <location>
        <begin position="329"/>
        <end position="340"/>
    </location>
</feature>
<evidence type="ECO:0000313" key="2">
    <source>
        <dbReference type="EMBL" id="QHT20644.1"/>
    </source>
</evidence>